<evidence type="ECO:0000313" key="2">
    <source>
        <dbReference type="Proteomes" id="UP001307849"/>
    </source>
</evidence>
<protein>
    <submittedName>
        <fullName evidence="1">Uncharacterized protein</fullName>
    </submittedName>
</protein>
<dbReference type="Proteomes" id="UP001307849">
    <property type="component" value="Unassembled WGS sequence"/>
</dbReference>
<dbReference type="EMBL" id="JAVHJM010000002">
    <property type="protein sequence ID" value="KAK6518071.1"/>
    <property type="molecule type" value="Genomic_DNA"/>
</dbReference>
<evidence type="ECO:0000313" key="1">
    <source>
        <dbReference type="EMBL" id="KAK6518071.1"/>
    </source>
</evidence>
<dbReference type="AlphaFoldDB" id="A0AAN8NTQ5"/>
<keyword evidence="2" id="KW-1185">Reference proteome</keyword>
<reference evidence="1 2" key="1">
    <citation type="submission" date="2019-10" db="EMBL/GenBank/DDBJ databases">
        <authorList>
            <person name="Palmer J.M."/>
        </authorList>
    </citation>
    <scope>NUCLEOTIDE SEQUENCE [LARGE SCALE GENOMIC DNA]</scope>
    <source>
        <strain evidence="1 2">TWF506</strain>
    </source>
</reference>
<sequence length="332" mass="37613">MQSRSRTLLRLFGVAGYFAVFFVTRVEPKVAWSSTDVFNPLISTKDDKARWNQLAAAIKELKKWPVYYILAPDGSESPPIRVRPWEELAEIALGVIEDVRVQLEPVDIDTEALDQASDLLQKFELGSILDVIISLDTVDGYLTDVPKWLAGLAGLITFGEAYEKNLMSIVFWMFGATFGSLTPGGEIMVIWETNHPYELLSMFLNIKLGFMEAGMDFEEILSIMEALAVDFGDKELLALQEIVAYCLHYEAAAKWTSSVIESIMKTGKFQLIYEQSNTLYPIPQELEGFYKKYESLPPGQRAVTLLEEINTMSEIEEMRRDGWDSSSIWLDI</sequence>
<comment type="caution">
    <text evidence="1">The sequence shown here is derived from an EMBL/GenBank/DDBJ whole genome shotgun (WGS) entry which is preliminary data.</text>
</comment>
<gene>
    <name evidence="1" type="ORF">TWF506_005233</name>
</gene>
<name>A0AAN8NTQ5_9PEZI</name>
<accession>A0AAN8NTQ5</accession>
<organism evidence="1 2">
    <name type="scientific">Arthrobotrys conoides</name>
    <dbReference type="NCBI Taxonomy" id="74498"/>
    <lineage>
        <taxon>Eukaryota</taxon>
        <taxon>Fungi</taxon>
        <taxon>Dikarya</taxon>
        <taxon>Ascomycota</taxon>
        <taxon>Pezizomycotina</taxon>
        <taxon>Orbiliomycetes</taxon>
        <taxon>Orbiliales</taxon>
        <taxon>Orbiliaceae</taxon>
        <taxon>Arthrobotrys</taxon>
    </lineage>
</organism>
<proteinExistence type="predicted"/>